<organism evidence="11 12">
    <name type="scientific">Haloarcula vallismortis</name>
    <name type="common">Halobacterium vallismortis</name>
    <dbReference type="NCBI Taxonomy" id="28442"/>
    <lineage>
        <taxon>Archaea</taxon>
        <taxon>Methanobacteriati</taxon>
        <taxon>Methanobacteriota</taxon>
        <taxon>Stenosarchaea group</taxon>
        <taxon>Halobacteria</taxon>
        <taxon>Halobacteriales</taxon>
        <taxon>Haloarculaceae</taxon>
        <taxon>Haloarcula</taxon>
    </lineage>
</organism>
<dbReference type="InterPro" id="IPR005856">
    <property type="entry name" value="Cys_synth"/>
</dbReference>
<dbReference type="InterPro" id="IPR001926">
    <property type="entry name" value="TrpB-like_PALP"/>
</dbReference>
<dbReference type="EMBL" id="FNOF01000006">
    <property type="protein sequence ID" value="SDW73164.1"/>
    <property type="molecule type" value="Genomic_DNA"/>
</dbReference>
<dbReference type="PANTHER" id="PTHR10314">
    <property type="entry name" value="CYSTATHIONINE BETA-SYNTHASE"/>
    <property type="match status" value="1"/>
</dbReference>
<proteinExistence type="inferred from homology"/>
<dbReference type="InterPro" id="IPR050214">
    <property type="entry name" value="Cys_Synth/Cystath_Beta-Synth"/>
</dbReference>
<feature type="domain" description="Tryptophan synthase beta chain-like PALP" evidence="10">
    <location>
        <begin position="16"/>
        <end position="296"/>
    </location>
</feature>
<comment type="cofactor">
    <cofactor evidence="1">
        <name>pyridoxal 5'-phosphate</name>
        <dbReference type="ChEBI" id="CHEBI:597326"/>
    </cofactor>
</comment>
<keyword evidence="5" id="KW-0028">Amino-acid biosynthesis</keyword>
<keyword evidence="6" id="KW-0808">Transferase</keyword>
<evidence type="ECO:0000256" key="1">
    <source>
        <dbReference type="ARBA" id="ARBA00001933"/>
    </source>
</evidence>
<dbReference type="STRING" id="28442.SAMN05443574_10687"/>
<dbReference type="CDD" id="cd01561">
    <property type="entry name" value="CBS_like"/>
    <property type="match status" value="1"/>
</dbReference>
<evidence type="ECO:0000259" key="10">
    <source>
        <dbReference type="Pfam" id="PF00291"/>
    </source>
</evidence>
<dbReference type="Pfam" id="PF00291">
    <property type="entry name" value="PALP"/>
    <property type="match status" value="1"/>
</dbReference>
<dbReference type="GO" id="GO:0005737">
    <property type="term" value="C:cytoplasm"/>
    <property type="evidence" value="ECO:0007669"/>
    <property type="project" value="UniProtKB-ARBA"/>
</dbReference>
<dbReference type="FunFam" id="3.40.50.1100:FF:000067">
    <property type="entry name" value="Cysteine synthase"/>
    <property type="match status" value="1"/>
</dbReference>
<evidence type="ECO:0000313" key="12">
    <source>
        <dbReference type="Proteomes" id="UP000182573"/>
    </source>
</evidence>
<dbReference type="Proteomes" id="UP000182573">
    <property type="component" value="Unassembled WGS sequence"/>
</dbReference>
<protein>
    <recommendedName>
        <fullName evidence="4">cysteine synthase</fullName>
        <ecNumber evidence="4">2.5.1.47</ecNumber>
    </recommendedName>
</protein>
<dbReference type="InterPro" id="IPR036052">
    <property type="entry name" value="TrpB-like_PALP_sf"/>
</dbReference>
<dbReference type="Gene3D" id="3.40.50.1100">
    <property type="match status" value="2"/>
</dbReference>
<dbReference type="NCBIfam" id="TIGR01136">
    <property type="entry name" value="cysKM"/>
    <property type="match status" value="1"/>
</dbReference>
<name>A0A1H2VYT0_HALVA</name>
<comment type="catalytic activity">
    <reaction evidence="9">
        <text>O-acetyl-L-serine + hydrogen sulfide = L-cysteine + acetate</text>
        <dbReference type="Rhea" id="RHEA:14829"/>
        <dbReference type="ChEBI" id="CHEBI:29919"/>
        <dbReference type="ChEBI" id="CHEBI:30089"/>
        <dbReference type="ChEBI" id="CHEBI:35235"/>
        <dbReference type="ChEBI" id="CHEBI:58340"/>
        <dbReference type="EC" id="2.5.1.47"/>
    </reaction>
</comment>
<sequence length="308" mass="32256">MQSYAQRDDGTVAASVTELIGDTPLVCLDSFADNLLGKIEAANPYSVKDRIALYMVEAAAESGDLPDNGTVVEATSGNTGIGLAAVCAARGYDCVLTMPESMSEERRQLLSGLGAELELTPADGGMSGAIERANELADAPGTVRARQFENKANPRAHRETTGPEIWADTDGDVDAVVAGVGTGGTITGISEYIEEEVGADLTSVAVEPDQSKLLSADDPDSHDIQGIGPGFVPDILRRDLVDEVRTASKAESMEASHRLASEEGIMVGISSGAALHAATEYAAENPEETVVVVLPDTGERYLSTDLWE</sequence>
<dbReference type="InterPro" id="IPR005859">
    <property type="entry name" value="CysK"/>
</dbReference>
<evidence type="ECO:0000256" key="2">
    <source>
        <dbReference type="ARBA" id="ARBA00004962"/>
    </source>
</evidence>
<dbReference type="AlphaFoldDB" id="A0A1H2VYT0"/>
<reference evidence="11 12" key="1">
    <citation type="submission" date="2016-10" db="EMBL/GenBank/DDBJ databases">
        <authorList>
            <person name="de Groot N.N."/>
        </authorList>
    </citation>
    <scope>NUCLEOTIDE SEQUENCE [LARGE SCALE GENOMIC DNA]</scope>
    <source>
        <strain evidence="11 12">DSM 3756</strain>
    </source>
</reference>
<comment type="pathway">
    <text evidence="2">Amino-acid biosynthesis; L-cysteine biosynthesis; L-cysteine from L-serine: step 2/2.</text>
</comment>
<dbReference type="RefSeq" id="WP_004516737.1">
    <property type="nucleotide sequence ID" value="NZ_FNOF01000006.1"/>
</dbReference>
<dbReference type="NCBIfam" id="TIGR01139">
    <property type="entry name" value="cysK"/>
    <property type="match status" value="1"/>
</dbReference>
<keyword evidence="8" id="KW-0198">Cysteine biosynthesis</keyword>
<comment type="similarity">
    <text evidence="3">Belongs to the cysteine synthase/cystathionine beta-synthase family.</text>
</comment>
<accession>A0A1H2VYT0</accession>
<gene>
    <name evidence="11" type="ORF">SAMN05443574_10687</name>
</gene>
<evidence type="ECO:0000256" key="9">
    <source>
        <dbReference type="ARBA" id="ARBA00047931"/>
    </source>
</evidence>
<evidence type="ECO:0000256" key="6">
    <source>
        <dbReference type="ARBA" id="ARBA00022679"/>
    </source>
</evidence>
<keyword evidence="7" id="KW-0663">Pyridoxal phosphate</keyword>
<evidence type="ECO:0000256" key="3">
    <source>
        <dbReference type="ARBA" id="ARBA00007103"/>
    </source>
</evidence>
<evidence type="ECO:0000313" key="11">
    <source>
        <dbReference type="EMBL" id="SDW73164.1"/>
    </source>
</evidence>
<evidence type="ECO:0000256" key="4">
    <source>
        <dbReference type="ARBA" id="ARBA00012681"/>
    </source>
</evidence>
<dbReference type="GO" id="GO:0004124">
    <property type="term" value="F:cysteine synthase activity"/>
    <property type="evidence" value="ECO:0007669"/>
    <property type="project" value="UniProtKB-EC"/>
</dbReference>
<dbReference type="EC" id="2.5.1.47" evidence="4"/>
<dbReference type="GO" id="GO:0006535">
    <property type="term" value="P:cysteine biosynthetic process from serine"/>
    <property type="evidence" value="ECO:0007669"/>
    <property type="project" value="InterPro"/>
</dbReference>
<evidence type="ECO:0000256" key="7">
    <source>
        <dbReference type="ARBA" id="ARBA00022898"/>
    </source>
</evidence>
<evidence type="ECO:0000256" key="8">
    <source>
        <dbReference type="ARBA" id="ARBA00023192"/>
    </source>
</evidence>
<evidence type="ECO:0000256" key="5">
    <source>
        <dbReference type="ARBA" id="ARBA00022605"/>
    </source>
</evidence>
<dbReference type="SUPFAM" id="SSF53686">
    <property type="entry name" value="Tryptophan synthase beta subunit-like PLP-dependent enzymes"/>
    <property type="match status" value="1"/>
</dbReference>